<gene>
    <name evidence="9" type="primary">RvY_03541-1</name>
    <name evidence="9" type="synonym">RvY_03541.1</name>
    <name evidence="9" type="ORF">RvY_03541</name>
</gene>
<dbReference type="PANTHER" id="PTHR45636">
    <property type="entry name" value="PAIRED BOX PROTEIN PAX-6-RELATED-RELATED"/>
    <property type="match status" value="1"/>
</dbReference>
<keyword evidence="5" id="KW-0238">DNA-binding</keyword>
<evidence type="ECO:0000256" key="1">
    <source>
        <dbReference type="ARBA" id="ARBA00004123"/>
    </source>
</evidence>
<comment type="subcellular location">
    <subcellularLocation>
        <location evidence="1">Nucleus</location>
    </subcellularLocation>
</comment>
<dbReference type="STRING" id="947166.A0A1D1US63"/>
<keyword evidence="4" id="KW-0805">Transcription regulation</keyword>
<keyword evidence="6" id="KW-0804">Transcription</keyword>
<evidence type="ECO:0000259" key="8">
    <source>
        <dbReference type="PROSITE" id="PS51057"/>
    </source>
</evidence>
<evidence type="ECO:0000313" key="9">
    <source>
        <dbReference type="EMBL" id="GAU91245.1"/>
    </source>
</evidence>
<evidence type="ECO:0000256" key="4">
    <source>
        <dbReference type="ARBA" id="ARBA00023015"/>
    </source>
</evidence>
<comment type="caution">
    <text evidence="9">The sequence shown here is derived from an EMBL/GenBank/DDBJ whole genome shotgun (WGS) entry which is preliminary data.</text>
</comment>
<dbReference type="GO" id="GO:0000978">
    <property type="term" value="F:RNA polymerase II cis-regulatory region sequence-specific DNA binding"/>
    <property type="evidence" value="ECO:0007669"/>
    <property type="project" value="TreeGrafter"/>
</dbReference>
<dbReference type="OrthoDB" id="3225452at2759"/>
<dbReference type="PROSITE" id="PS51057">
    <property type="entry name" value="PAIRED_2"/>
    <property type="match status" value="1"/>
</dbReference>
<evidence type="ECO:0000313" key="10">
    <source>
        <dbReference type="Proteomes" id="UP000186922"/>
    </source>
</evidence>
<dbReference type="InterPro" id="IPR043565">
    <property type="entry name" value="PAX_fam"/>
</dbReference>
<organism evidence="9 10">
    <name type="scientific">Ramazzottius varieornatus</name>
    <name type="common">Water bear</name>
    <name type="synonym">Tardigrade</name>
    <dbReference type="NCBI Taxonomy" id="947166"/>
    <lineage>
        <taxon>Eukaryota</taxon>
        <taxon>Metazoa</taxon>
        <taxon>Ecdysozoa</taxon>
        <taxon>Tardigrada</taxon>
        <taxon>Eutardigrada</taxon>
        <taxon>Parachela</taxon>
        <taxon>Hypsibioidea</taxon>
        <taxon>Ramazzottiidae</taxon>
        <taxon>Ramazzottius</taxon>
    </lineage>
</organism>
<keyword evidence="2" id="KW-0217">Developmental protein</keyword>
<dbReference type="GO" id="GO:0005634">
    <property type="term" value="C:nucleus"/>
    <property type="evidence" value="ECO:0007669"/>
    <property type="project" value="UniProtKB-SubCell"/>
</dbReference>
<evidence type="ECO:0000256" key="5">
    <source>
        <dbReference type="ARBA" id="ARBA00023125"/>
    </source>
</evidence>
<dbReference type="InterPro" id="IPR009057">
    <property type="entry name" value="Homeodomain-like_sf"/>
</dbReference>
<dbReference type="AlphaFoldDB" id="A0A1D1US63"/>
<feature type="domain" description="Paired" evidence="8">
    <location>
        <begin position="1"/>
        <end position="41"/>
    </location>
</feature>
<keyword evidence="3" id="KW-0563">Paired box</keyword>
<dbReference type="Pfam" id="PF00292">
    <property type="entry name" value="PAX"/>
    <property type="match status" value="1"/>
</dbReference>
<protein>
    <recommendedName>
        <fullName evidence="8">Paired domain-containing protein</fullName>
    </recommendedName>
</protein>
<dbReference type="InterPro" id="IPR001523">
    <property type="entry name" value="Paired_dom"/>
</dbReference>
<evidence type="ECO:0000256" key="3">
    <source>
        <dbReference type="ARBA" id="ARBA00022724"/>
    </source>
</evidence>
<dbReference type="Gene3D" id="1.10.10.10">
    <property type="entry name" value="Winged helix-like DNA-binding domain superfamily/Winged helix DNA-binding domain"/>
    <property type="match status" value="1"/>
</dbReference>
<keyword evidence="10" id="KW-1185">Reference proteome</keyword>
<evidence type="ECO:0000256" key="6">
    <source>
        <dbReference type="ARBA" id="ARBA00023163"/>
    </source>
</evidence>
<dbReference type="PANTHER" id="PTHR45636:SF41">
    <property type="entry name" value="PAIRED BOX PROTEIN PAX-6-RELATED"/>
    <property type="match status" value="1"/>
</dbReference>
<proteinExistence type="predicted"/>
<sequence length="145" mass="16212">MKRENAAIFAWEIRDTLLVQRVCDVHSIPSVSSINRILRSASTEDLAVSAHSLLCRQPLPVVPRKQKKRHFVDLLRNDQSLNTFSHRLSIPSPPSVDQHFTAGKLASPVVTRKFEGHNTSLFTKASTSRSSAFRPWTAPIAHGPH</sequence>
<evidence type="ECO:0000256" key="7">
    <source>
        <dbReference type="ARBA" id="ARBA00023242"/>
    </source>
</evidence>
<reference evidence="9 10" key="1">
    <citation type="journal article" date="2016" name="Nat. Commun.">
        <title>Extremotolerant tardigrade genome and improved radiotolerance of human cultured cells by tardigrade-unique protein.</title>
        <authorList>
            <person name="Hashimoto T."/>
            <person name="Horikawa D.D."/>
            <person name="Saito Y."/>
            <person name="Kuwahara H."/>
            <person name="Kozuka-Hata H."/>
            <person name="Shin-I T."/>
            <person name="Minakuchi Y."/>
            <person name="Ohishi K."/>
            <person name="Motoyama A."/>
            <person name="Aizu T."/>
            <person name="Enomoto A."/>
            <person name="Kondo K."/>
            <person name="Tanaka S."/>
            <person name="Hara Y."/>
            <person name="Koshikawa S."/>
            <person name="Sagara H."/>
            <person name="Miura T."/>
            <person name="Yokobori S."/>
            <person name="Miyagawa K."/>
            <person name="Suzuki Y."/>
            <person name="Kubo T."/>
            <person name="Oyama M."/>
            <person name="Kohara Y."/>
            <person name="Fujiyama A."/>
            <person name="Arakawa K."/>
            <person name="Katayama T."/>
            <person name="Toyoda A."/>
            <person name="Kunieda T."/>
        </authorList>
    </citation>
    <scope>NUCLEOTIDE SEQUENCE [LARGE SCALE GENOMIC DNA]</scope>
    <source>
        <strain evidence="9 10">YOKOZUNA-1</strain>
    </source>
</reference>
<dbReference type="InterPro" id="IPR036388">
    <property type="entry name" value="WH-like_DNA-bd_sf"/>
</dbReference>
<dbReference type="SUPFAM" id="SSF46689">
    <property type="entry name" value="Homeodomain-like"/>
    <property type="match status" value="1"/>
</dbReference>
<dbReference type="EMBL" id="BDGG01000002">
    <property type="protein sequence ID" value="GAU91245.1"/>
    <property type="molecule type" value="Genomic_DNA"/>
</dbReference>
<evidence type="ECO:0000256" key="2">
    <source>
        <dbReference type="ARBA" id="ARBA00022473"/>
    </source>
</evidence>
<dbReference type="Proteomes" id="UP000186922">
    <property type="component" value="Unassembled WGS sequence"/>
</dbReference>
<accession>A0A1D1US63</accession>
<dbReference type="GO" id="GO:0000981">
    <property type="term" value="F:DNA-binding transcription factor activity, RNA polymerase II-specific"/>
    <property type="evidence" value="ECO:0007669"/>
    <property type="project" value="TreeGrafter"/>
</dbReference>
<keyword evidence="7" id="KW-0539">Nucleus</keyword>
<name>A0A1D1US63_RAMVA</name>